<evidence type="ECO:0000313" key="2">
    <source>
        <dbReference type="EMBL" id="KAJ7351161.1"/>
    </source>
</evidence>
<gene>
    <name evidence="2" type="ORF">DFH08DRAFT_805900</name>
</gene>
<comment type="caution">
    <text evidence="2">The sequence shown here is derived from an EMBL/GenBank/DDBJ whole genome shotgun (WGS) entry which is preliminary data.</text>
</comment>
<sequence length="108" mass="11771">MRFNILLLSIIFNAVLIAGMTLPEVVETEKRQCLATNANCFITNPGVCCSGGCCCGFDSFFGCTDTPCSLQQEEGLVPGAKLNAHVYGIRGRERVLPFQTWSEKAYPS</sequence>
<dbReference type="AlphaFoldDB" id="A0AAD7A847"/>
<name>A0AAD7A847_9AGAR</name>
<reference evidence="2" key="1">
    <citation type="submission" date="2023-03" db="EMBL/GenBank/DDBJ databases">
        <title>Massive genome expansion in bonnet fungi (Mycena s.s.) driven by repeated elements and novel gene families across ecological guilds.</title>
        <authorList>
            <consortium name="Lawrence Berkeley National Laboratory"/>
            <person name="Harder C.B."/>
            <person name="Miyauchi S."/>
            <person name="Viragh M."/>
            <person name="Kuo A."/>
            <person name="Thoen E."/>
            <person name="Andreopoulos B."/>
            <person name="Lu D."/>
            <person name="Skrede I."/>
            <person name="Drula E."/>
            <person name="Henrissat B."/>
            <person name="Morin E."/>
            <person name="Kohler A."/>
            <person name="Barry K."/>
            <person name="LaButti K."/>
            <person name="Morin E."/>
            <person name="Salamov A."/>
            <person name="Lipzen A."/>
            <person name="Mereny Z."/>
            <person name="Hegedus B."/>
            <person name="Baldrian P."/>
            <person name="Stursova M."/>
            <person name="Weitz H."/>
            <person name="Taylor A."/>
            <person name="Grigoriev I.V."/>
            <person name="Nagy L.G."/>
            <person name="Martin F."/>
            <person name="Kauserud H."/>
        </authorList>
    </citation>
    <scope>NUCLEOTIDE SEQUENCE</scope>
    <source>
        <strain evidence="2">CBHHK002</strain>
    </source>
</reference>
<feature type="chain" id="PRO_5042264539" evidence="1">
    <location>
        <begin position="20"/>
        <end position="108"/>
    </location>
</feature>
<evidence type="ECO:0000313" key="3">
    <source>
        <dbReference type="Proteomes" id="UP001218218"/>
    </source>
</evidence>
<keyword evidence="3" id="KW-1185">Reference proteome</keyword>
<keyword evidence="1" id="KW-0732">Signal</keyword>
<evidence type="ECO:0000256" key="1">
    <source>
        <dbReference type="SAM" id="SignalP"/>
    </source>
</evidence>
<feature type="signal peptide" evidence="1">
    <location>
        <begin position="1"/>
        <end position="19"/>
    </location>
</feature>
<proteinExistence type="predicted"/>
<accession>A0AAD7A847</accession>
<organism evidence="2 3">
    <name type="scientific">Mycena albidolilacea</name>
    <dbReference type="NCBI Taxonomy" id="1033008"/>
    <lineage>
        <taxon>Eukaryota</taxon>
        <taxon>Fungi</taxon>
        <taxon>Dikarya</taxon>
        <taxon>Basidiomycota</taxon>
        <taxon>Agaricomycotina</taxon>
        <taxon>Agaricomycetes</taxon>
        <taxon>Agaricomycetidae</taxon>
        <taxon>Agaricales</taxon>
        <taxon>Marasmiineae</taxon>
        <taxon>Mycenaceae</taxon>
        <taxon>Mycena</taxon>
    </lineage>
</organism>
<dbReference type="Proteomes" id="UP001218218">
    <property type="component" value="Unassembled WGS sequence"/>
</dbReference>
<protein>
    <submittedName>
        <fullName evidence="2">Uncharacterized protein</fullName>
    </submittedName>
</protein>
<dbReference type="EMBL" id="JARIHO010000013">
    <property type="protein sequence ID" value="KAJ7351161.1"/>
    <property type="molecule type" value="Genomic_DNA"/>
</dbReference>